<accession>A0A8S3ITS8</accession>
<reference evidence="1" key="1">
    <citation type="submission" date="2021-02" db="EMBL/GenBank/DDBJ databases">
        <authorList>
            <person name="Nowell W R."/>
        </authorList>
    </citation>
    <scope>NUCLEOTIDE SEQUENCE</scope>
</reference>
<feature type="non-terminal residue" evidence="1">
    <location>
        <position position="148"/>
    </location>
</feature>
<evidence type="ECO:0000313" key="2">
    <source>
        <dbReference type="Proteomes" id="UP000676336"/>
    </source>
</evidence>
<dbReference type="Proteomes" id="UP000676336">
    <property type="component" value="Unassembled WGS sequence"/>
</dbReference>
<dbReference type="AlphaFoldDB" id="A0A8S3ITS8"/>
<proteinExistence type="predicted"/>
<name>A0A8S3ITS8_9BILA</name>
<sequence length="148" mass="16866">DPFGLFAIDSLKQSLVLVDESLSRSYIYPINLTIIDTSQNEFINTTVTIFISNIGIYFPCPTYLKSSPYIFTYESIESRSVDLSSHNEYKSLIIRAFDPFTPINGEASSQAECIINSEIEYSNDLTMKNLDFIFENEIYLGYINDTFG</sequence>
<protein>
    <recommendedName>
        <fullName evidence="3">Cadherin domain-containing protein</fullName>
    </recommendedName>
</protein>
<dbReference type="EMBL" id="CAJOBI010336009">
    <property type="protein sequence ID" value="CAF5205967.1"/>
    <property type="molecule type" value="Genomic_DNA"/>
</dbReference>
<organism evidence="1 2">
    <name type="scientific">Rotaria magnacalcarata</name>
    <dbReference type="NCBI Taxonomy" id="392030"/>
    <lineage>
        <taxon>Eukaryota</taxon>
        <taxon>Metazoa</taxon>
        <taxon>Spiralia</taxon>
        <taxon>Gnathifera</taxon>
        <taxon>Rotifera</taxon>
        <taxon>Eurotatoria</taxon>
        <taxon>Bdelloidea</taxon>
        <taxon>Philodinida</taxon>
        <taxon>Philodinidae</taxon>
        <taxon>Rotaria</taxon>
    </lineage>
</organism>
<feature type="non-terminal residue" evidence="1">
    <location>
        <position position="1"/>
    </location>
</feature>
<comment type="caution">
    <text evidence="1">The sequence shown here is derived from an EMBL/GenBank/DDBJ whole genome shotgun (WGS) entry which is preliminary data.</text>
</comment>
<evidence type="ECO:0000313" key="1">
    <source>
        <dbReference type="EMBL" id="CAF5205967.1"/>
    </source>
</evidence>
<evidence type="ECO:0008006" key="3">
    <source>
        <dbReference type="Google" id="ProtNLM"/>
    </source>
</evidence>
<gene>
    <name evidence="1" type="ORF">SMN809_LOCUS76895</name>
</gene>